<feature type="domain" description="CBS" evidence="1">
    <location>
        <begin position="31"/>
        <end position="78"/>
    </location>
</feature>
<organism evidence="2 3">
    <name type="scientific">Candidatus Nephthysia bennettiae</name>
    <dbReference type="NCBI Taxonomy" id="3127016"/>
    <lineage>
        <taxon>Bacteria</taxon>
        <taxon>Bacillati</taxon>
        <taxon>Candidatus Dormiibacterota</taxon>
        <taxon>Candidatus Dormibacteria</taxon>
        <taxon>Candidatus Dormibacterales</taxon>
        <taxon>Candidatus Dormibacteraceae</taxon>
        <taxon>Candidatus Nephthysia</taxon>
    </lineage>
</organism>
<evidence type="ECO:0000259" key="1">
    <source>
        <dbReference type="SMART" id="SM00116"/>
    </source>
</evidence>
<dbReference type="EMBL" id="JAEKNR010000165">
    <property type="protein sequence ID" value="MBJ7599634.1"/>
    <property type="molecule type" value="Genomic_DNA"/>
</dbReference>
<protein>
    <submittedName>
        <fullName evidence="2">DJ-1/PfpI family protein</fullName>
    </submittedName>
</protein>
<evidence type="ECO:0000313" key="3">
    <source>
        <dbReference type="Proteomes" id="UP000612893"/>
    </source>
</evidence>
<dbReference type="SUPFAM" id="SSF54631">
    <property type="entry name" value="CBS-domain pair"/>
    <property type="match status" value="1"/>
</dbReference>
<dbReference type="Gene3D" id="3.90.1280.20">
    <property type="match status" value="1"/>
</dbReference>
<dbReference type="InterPro" id="IPR046342">
    <property type="entry name" value="CBS_dom_sf"/>
</dbReference>
<dbReference type="Pfam" id="PF01965">
    <property type="entry name" value="DJ-1_PfpI"/>
    <property type="match status" value="1"/>
</dbReference>
<dbReference type="AlphaFoldDB" id="A0A934K437"/>
<dbReference type="Gene3D" id="3.40.50.880">
    <property type="match status" value="1"/>
</dbReference>
<sequence>MPGGHSPDRLRAQEPAVDFVRAFFQSDKPVAAICHGPQLFLPEVATQMRLNDNDSVAVMAEDRLLGIITERDIVRAIADDVDPQRVTANLFMSADPLTTDLDQDVSVAAIRMLD</sequence>
<dbReference type="InterPro" id="IPR002818">
    <property type="entry name" value="DJ-1/PfpI"/>
</dbReference>
<reference evidence="2" key="1">
    <citation type="submission" date="2020-10" db="EMBL/GenBank/DDBJ databases">
        <title>Ca. Dormibacterota MAGs.</title>
        <authorList>
            <person name="Montgomery K."/>
        </authorList>
    </citation>
    <scope>NUCLEOTIDE SEQUENCE [LARGE SCALE GENOMIC DNA]</scope>
    <source>
        <strain evidence="2">SC8812_S17_10</strain>
    </source>
</reference>
<dbReference type="SMART" id="SM00116">
    <property type="entry name" value="CBS"/>
    <property type="match status" value="1"/>
</dbReference>
<accession>A0A934K437</accession>
<gene>
    <name evidence="2" type="ORF">JF922_16340</name>
</gene>
<proteinExistence type="predicted"/>
<comment type="caution">
    <text evidence="2">The sequence shown here is derived from an EMBL/GenBank/DDBJ whole genome shotgun (WGS) entry which is preliminary data.</text>
</comment>
<evidence type="ECO:0000313" key="2">
    <source>
        <dbReference type="EMBL" id="MBJ7599634.1"/>
    </source>
</evidence>
<dbReference type="InterPro" id="IPR029062">
    <property type="entry name" value="Class_I_gatase-like"/>
</dbReference>
<dbReference type="InterPro" id="IPR000644">
    <property type="entry name" value="CBS_dom"/>
</dbReference>
<dbReference type="Proteomes" id="UP000612893">
    <property type="component" value="Unassembled WGS sequence"/>
</dbReference>
<name>A0A934K437_9BACT</name>
<dbReference type="SUPFAM" id="SSF52317">
    <property type="entry name" value="Class I glutamine amidotransferase-like"/>
    <property type="match status" value="1"/>
</dbReference>
<keyword evidence="3" id="KW-1185">Reference proteome</keyword>